<dbReference type="OrthoDB" id="2788229at2759"/>
<accession>A0A9P6EB90</accession>
<keyword evidence="2" id="KW-1185">Reference proteome</keyword>
<reference evidence="1" key="1">
    <citation type="submission" date="2020-11" db="EMBL/GenBank/DDBJ databases">
        <authorList>
            <consortium name="DOE Joint Genome Institute"/>
            <person name="Ahrendt S."/>
            <person name="Riley R."/>
            <person name="Andreopoulos W."/>
            <person name="Labutti K."/>
            <person name="Pangilinan J."/>
            <person name="Ruiz-Duenas F.J."/>
            <person name="Barrasa J.M."/>
            <person name="Sanchez-Garcia M."/>
            <person name="Camarero S."/>
            <person name="Miyauchi S."/>
            <person name="Serrano A."/>
            <person name="Linde D."/>
            <person name="Babiker R."/>
            <person name="Drula E."/>
            <person name="Ayuso-Fernandez I."/>
            <person name="Pacheco R."/>
            <person name="Padilla G."/>
            <person name="Ferreira P."/>
            <person name="Barriuso J."/>
            <person name="Kellner H."/>
            <person name="Castanera R."/>
            <person name="Alfaro M."/>
            <person name="Ramirez L."/>
            <person name="Pisabarro A.G."/>
            <person name="Kuo A."/>
            <person name="Tritt A."/>
            <person name="Lipzen A."/>
            <person name="He G."/>
            <person name="Yan M."/>
            <person name="Ng V."/>
            <person name="Cullen D."/>
            <person name="Martin F."/>
            <person name="Rosso M.-N."/>
            <person name="Henrissat B."/>
            <person name="Hibbett D."/>
            <person name="Martinez A.T."/>
            <person name="Grigoriev I.V."/>
        </authorList>
    </citation>
    <scope>NUCLEOTIDE SEQUENCE</scope>
    <source>
        <strain evidence="1">CBS 506.95</strain>
    </source>
</reference>
<dbReference type="Proteomes" id="UP000807306">
    <property type="component" value="Unassembled WGS sequence"/>
</dbReference>
<comment type="caution">
    <text evidence="1">The sequence shown here is derived from an EMBL/GenBank/DDBJ whole genome shotgun (WGS) entry which is preliminary data.</text>
</comment>
<proteinExistence type="predicted"/>
<dbReference type="AlphaFoldDB" id="A0A9P6EB90"/>
<sequence>MSRVIPTAIRSAIPCLVLGPNPPSLAMNSQIPQEIVNAIVDNLSCKAVDRTSLLACTLVSQSFSGPARRHLFSTISIRWKQNKSVEAQVRQLLSMISSRSDLRFLVRSLLIEDLGHNRSNPSVARAMDDTSDLFNLLQALTGVHSPLRALYLYCYSTSTNLYTSWQDIGVQTRSALMSIFPQLTFLRLREVREVPFTILKDMPLMETLELCQVSLEGEDEKSTLCKLGRVDTIDSLRRVTSLRVDGGLSKLLEYSTAAGLDFPKMKLFRTLVSDSEDIHAVWNLTQKFDSMNSLEMKLYTDCSYMSHSPVDLGRLSHLQSLCIRLCPLRASDNEALPHAFNLLYPPTRPTSLSTLKIVLSSPYILSSAEDFLPEQIGSSWAVLHPEKLLDVHPTLTSVEVEVDLSQSAVKWTHAPNVRPPSKAQVLSSLTKRLQKSIFGSEDPISSSSSFEKPMNIITFSLKAPGCLND</sequence>
<dbReference type="EMBL" id="MU157879">
    <property type="protein sequence ID" value="KAF9525792.1"/>
    <property type="molecule type" value="Genomic_DNA"/>
</dbReference>
<protein>
    <submittedName>
        <fullName evidence="1">Uncharacterized protein</fullName>
    </submittedName>
</protein>
<organism evidence="1 2">
    <name type="scientific">Crepidotus variabilis</name>
    <dbReference type="NCBI Taxonomy" id="179855"/>
    <lineage>
        <taxon>Eukaryota</taxon>
        <taxon>Fungi</taxon>
        <taxon>Dikarya</taxon>
        <taxon>Basidiomycota</taxon>
        <taxon>Agaricomycotina</taxon>
        <taxon>Agaricomycetes</taxon>
        <taxon>Agaricomycetidae</taxon>
        <taxon>Agaricales</taxon>
        <taxon>Agaricineae</taxon>
        <taxon>Crepidotaceae</taxon>
        <taxon>Crepidotus</taxon>
    </lineage>
</organism>
<evidence type="ECO:0000313" key="1">
    <source>
        <dbReference type="EMBL" id="KAF9525792.1"/>
    </source>
</evidence>
<evidence type="ECO:0000313" key="2">
    <source>
        <dbReference type="Proteomes" id="UP000807306"/>
    </source>
</evidence>
<gene>
    <name evidence="1" type="ORF">CPB83DRAFT_908901</name>
</gene>
<name>A0A9P6EB90_9AGAR</name>